<dbReference type="Gene3D" id="2.60.40.10">
    <property type="entry name" value="Immunoglobulins"/>
    <property type="match status" value="1"/>
</dbReference>
<keyword evidence="2" id="KW-0732">Signal</keyword>
<accession>A0ABD0X9Q0</accession>
<keyword evidence="1" id="KW-1133">Transmembrane helix</keyword>
<proteinExistence type="predicted"/>
<feature type="signal peptide" evidence="2">
    <location>
        <begin position="1"/>
        <end position="22"/>
    </location>
</feature>
<feature type="chain" id="PRO_5044851238" description="Immunoglobulin domain-containing protein" evidence="2">
    <location>
        <begin position="23"/>
        <end position="213"/>
    </location>
</feature>
<evidence type="ECO:0000256" key="1">
    <source>
        <dbReference type="SAM" id="Phobius"/>
    </source>
</evidence>
<evidence type="ECO:0000256" key="2">
    <source>
        <dbReference type="SAM" id="SignalP"/>
    </source>
</evidence>
<organism evidence="4 5">
    <name type="scientific">Umbra pygmaea</name>
    <name type="common">Eastern mudminnow</name>
    <dbReference type="NCBI Taxonomy" id="75934"/>
    <lineage>
        <taxon>Eukaryota</taxon>
        <taxon>Metazoa</taxon>
        <taxon>Chordata</taxon>
        <taxon>Craniata</taxon>
        <taxon>Vertebrata</taxon>
        <taxon>Euteleostomi</taxon>
        <taxon>Actinopterygii</taxon>
        <taxon>Neopterygii</taxon>
        <taxon>Teleostei</taxon>
        <taxon>Protacanthopterygii</taxon>
        <taxon>Esociformes</taxon>
        <taxon>Umbridae</taxon>
        <taxon>Umbra</taxon>
    </lineage>
</organism>
<evidence type="ECO:0000313" key="5">
    <source>
        <dbReference type="Proteomes" id="UP001557470"/>
    </source>
</evidence>
<dbReference type="EMBL" id="JAGEUA010000002">
    <property type="protein sequence ID" value="KAL1005698.1"/>
    <property type="molecule type" value="Genomic_DNA"/>
</dbReference>
<keyword evidence="5" id="KW-1185">Reference proteome</keyword>
<evidence type="ECO:0000313" key="4">
    <source>
        <dbReference type="EMBL" id="KAL1005698.1"/>
    </source>
</evidence>
<gene>
    <name evidence="4" type="ORF">UPYG_G00062540</name>
</gene>
<feature type="transmembrane region" description="Helical" evidence="1">
    <location>
        <begin position="144"/>
        <end position="169"/>
    </location>
</feature>
<dbReference type="InterPro" id="IPR036179">
    <property type="entry name" value="Ig-like_dom_sf"/>
</dbReference>
<reference evidence="4 5" key="1">
    <citation type="submission" date="2024-06" db="EMBL/GenBank/DDBJ databases">
        <authorList>
            <person name="Pan Q."/>
            <person name="Wen M."/>
            <person name="Jouanno E."/>
            <person name="Zahm M."/>
            <person name="Klopp C."/>
            <person name="Cabau C."/>
            <person name="Louis A."/>
            <person name="Berthelot C."/>
            <person name="Parey E."/>
            <person name="Roest Crollius H."/>
            <person name="Montfort J."/>
            <person name="Robinson-Rechavi M."/>
            <person name="Bouchez O."/>
            <person name="Lampietro C."/>
            <person name="Lopez Roques C."/>
            <person name="Donnadieu C."/>
            <person name="Postlethwait J."/>
            <person name="Bobe J."/>
            <person name="Verreycken H."/>
            <person name="Guiguen Y."/>
        </authorList>
    </citation>
    <scope>NUCLEOTIDE SEQUENCE [LARGE SCALE GENOMIC DNA]</scope>
    <source>
        <strain evidence="4">Up_M1</strain>
        <tissue evidence="4">Testis</tissue>
    </source>
</reference>
<dbReference type="InterPro" id="IPR013783">
    <property type="entry name" value="Ig-like_fold"/>
</dbReference>
<dbReference type="PANTHER" id="PTHR46013">
    <property type="entry name" value="VASCULAR CELL ADHESION MOLECULE 1"/>
    <property type="match status" value="1"/>
</dbReference>
<evidence type="ECO:0000259" key="3">
    <source>
        <dbReference type="SMART" id="SM00409"/>
    </source>
</evidence>
<dbReference type="AlphaFoldDB" id="A0ABD0X9Q0"/>
<sequence length="213" mass="23737">MTWRTSGSVLVVLFCSMKGVLGTTCMNVTYTHQSISALIGSTVDLPCKYQHPDNNTVIEQKWFIQNQSYDAPRNLSSVPEYAGRLEYLGNNKTDCTLRIRDLRESDSAQYKFRFKTPFAEWGYSFPGTTLTVKGFLSPLSVVSWSFLDVLVVGSVLTAAALLLTIYCILKRKSTGESGSTAETQAVHPDSNSETYTALNMKNRAPEYETLTRV</sequence>
<comment type="caution">
    <text evidence="4">The sequence shown here is derived from an EMBL/GenBank/DDBJ whole genome shotgun (WGS) entry which is preliminary data.</text>
</comment>
<feature type="domain" description="Immunoglobulin" evidence="3">
    <location>
        <begin position="32"/>
        <end position="133"/>
    </location>
</feature>
<protein>
    <recommendedName>
        <fullName evidence="3">Immunoglobulin domain-containing protein</fullName>
    </recommendedName>
</protein>
<dbReference type="InterPro" id="IPR003599">
    <property type="entry name" value="Ig_sub"/>
</dbReference>
<dbReference type="SUPFAM" id="SSF48726">
    <property type="entry name" value="Immunoglobulin"/>
    <property type="match status" value="1"/>
</dbReference>
<keyword evidence="1" id="KW-0812">Transmembrane</keyword>
<dbReference type="Pfam" id="PF07686">
    <property type="entry name" value="V-set"/>
    <property type="match status" value="1"/>
</dbReference>
<dbReference type="SMART" id="SM00409">
    <property type="entry name" value="IG"/>
    <property type="match status" value="1"/>
</dbReference>
<name>A0ABD0X9Q0_UMBPY</name>
<dbReference type="InterPro" id="IPR013106">
    <property type="entry name" value="Ig_V-set"/>
</dbReference>
<dbReference type="PANTHER" id="PTHR46013:SF4">
    <property type="entry name" value="B-CELL RECEPTOR CD22-RELATED"/>
    <property type="match status" value="1"/>
</dbReference>
<keyword evidence="1" id="KW-0472">Membrane</keyword>
<dbReference type="Proteomes" id="UP001557470">
    <property type="component" value="Unassembled WGS sequence"/>
</dbReference>